<proteinExistence type="inferred from homology"/>
<evidence type="ECO:0000259" key="6">
    <source>
        <dbReference type="PROSITE" id="PS00799"/>
    </source>
</evidence>
<dbReference type="InterPro" id="IPR037277">
    <property type="entry name" value="Granulin_sf"/>
</dbReference>
<keyword evidence="8" id="KW-1185">Reference proteome</keyword>
<dbReference type="GO" id="GO:0005576">
    <property type="term" value="C:extracellular region"/>
    <property type="evidence" value="ECO:0007669"/>
    <property type="project" value="UniProtKB-SubCell"/>
</dbReference>
<dbReference type="Gene3D" id="2.10.25.160">
    <property type="entry name" value="Granulin"/>
    <property type="match status" value="3"/>
</dbReference>
<dbReference type="AlphaFoldDB" id="A0ABD0WBT7"/>
<evidence type="ECO:0000256" key="3">
    <source>
        <dbReference type="ARBA" id="ARBA00022525"/>
    </source>
</evidence>
<name>A0ABD0WBT7_UMBPY</name>
<organism evidence="7 8">
    <name type="scientific">Umbra pygmaea</name>
    <name type="common">Eastern mudminnow</name>
    <dbReference type="NCBI Taxonomy" id="75934"/>
    <lineage>
        <taxon>Eukaryota</taxon>
        <taxon>Metazoa</taxon>
        <taxon>Chordata</taxon>
        <taxon>Craniata</taxon>
        <taxon>Vertebrata</taxon>
        <taxon>Euteleostomi</taxon>
        <taxon>Actinopterygii</taxon>
        <taxon>Neopterygii</taxon>
        <taxon>Teleostei</taxon>
        <taxon>Protacanthopterygii</taxon>
        <taxon>Esociformes</taxon>
        <taxon>Umbridae</taxon>
        <taxon>Umbra</taxon>
    </lineage>
</organism>
<dbReference type="EMBL" id="JAGEUA010000011">
    <property type="protein sequence ID" value="KAL0961896.1"/>
    <property type="molecule type" value="Genomic_DNA"/>
</dbReference>
<dbReference type="PANTHER" id="PTHR12274">
    <property type="entry name" value="GRANULIN"/>
    <property type="match status" value="1"/>
</dbReference>
<evidence type="ECO:0000256" key="5">
    <source>
        <dbReference type="SAM" id="SignalP"/>
    </source>
</evidence>
<evidence type="ECO:0000256" key="2">
    <source>
        <dbReference type="ARBA" id="ARBA00010093"/>
    </source>
</evidence>
<keyword evidence="3" id="KW-0964">Secreted</keyword>
<keyword evidence="5" id="KW-0732">Signal</keyword>
<dbReference type="PANTHER" id="PTHR12274:SF7">
    <property type="entry name" value="GRANULINS"/>
    <property type="match status" value="1"/>
</dbReference>
<feature type="signal peptide" evidence="5">
    <location>
        <begin position="1"/>
        <end position="20"/>
    </location>
</feature>
<dbReference type="InterPro" id="IPR039036">
    <property type="entry name" value="Granulin_fam"/>
</dbReference>
<comment type="caution">
    <text evidence="7">The sequence shown here is derived from an EMBL/GenBank/DDBJ whole genome shotgun (WGS) entry which is preliminary data.</text>
</comment>
<dbReference type="PROSITE" id="PS00799">
    <property type="entry name" value="GRANULINS"/>
    <property type="match status" value="1"/>
</dbReference>
<dbReference type="SUPFAM" id="SSF57277">
    <property type="entry name" value="Granulin repeat"/>
    <property type="match status" value="2"/>
</dbReference>
<comment type="subcellular location">
    <subcellularLocation>
        <location evidence="1">Secreted</location>
    </subcellularLocation>
</comment>
<evidence type="ECO:0000256" key="4">
    <source>
        <dbReference type="ARBA" id="ARBA00023157"/>
    </source>
</evidence>
<dbReference type="SMART" id="SM00277">
    <property type="entry name" value="GRAN"/>
    <property type="match status" value="3"/>
</dbReference>
<feature type="chain" id="PRO_5044801221" description="Granulins domain-containing protein" evidence="5">
    <location>
        <begin position="21"/>
        <end position="301"/>
    </location>
</feature>
<evidence type="ECO:0000313" key="7">
    <source>
        <dbReference type="EMBL" id="KAL0961896.1"/>
    </source>
</evidence>
<accession>A0ABD0WBT7</accession>
<dbReference type="Proteomes" id="UP001557470">
    <property type="component" value="Unassembled WGS sequence"/>
</dbReference>
<sequence>MAMMWLIATLVLFVAGFASCYITCRDGKVCPDVSTCCLTEQGYGCCPVPNAVCCSDKAHCCPSGFQCNTLTEMCQKETHPWNSIPMLKKVAAEVPSSPFFPPLESQSSPVQSNEVETSKVGKVQCDNVWSCPDGTTCCRHPYGVWWCCPFNLGTCCADGIHCCAYGFYCDSTSTKCLKRDNLRYPFVPRQAPSRVKATKVSEPESKVQDEEVPWTGLLQSTDDAPQAGVIQCDAKFYCPAGNTCCKGPTGQWGCCPYPLGQCCADGKHCCEFGYTCDAKSSKCKKCYSQIPSNLKDAAKQY</sequence>
<reference evidence="7 8" key="1">
    <citation type="submission" date="2024-06" db="EMBL/GenBank/DDBJ databases">
        <authorList>
            <person name="Pan Q."/>
            <person name="Wen M."/>
            <person name="Jouanno E."/>
            <person name="Zahm M."/>
            <person name="Klopp C."/>
            <person name="Cabau C."/>
            <person name="Louis A."/>
            <person name="Berthelot C."/>
            <person name="Parey E."/>
            <person name="Roest Crollius H."/>
            <person name="Montfort J."/>
            <person name="Robinson-Rechavi M."/>
            <person name="Bouchez O."/>
            <person name="Lampietro C."/>
            <person name="Lopez Roques C."/>
            <person name="Donnadieu C."/>
            <person name="Postlethwait J."/>
            <person name="Bobe J."/>
            <person name="Verreycken H."/>
            <person name="Guiguen Y."/>
        </authorList>
    </citation>
    <scope>NUCLEOTIDE SEQUENCE [LARGE SCALE GENOMIC DNA]</scope>
    <source>
        <strain evidence="7">Up_M1</strain>
        <tissue evidence="7">Testis</tissue>
    </source>
</reference>
<keyword evidence="4" id="KW-1015">Disulfide bond</keyword>
<gene>
    <name evidence="7" type="ORF">UPYG_G00333090</name>
</gene>
<dbReference type="InterPro" id="IPR000118">
    <property type="entry name" value="Granulin"/>
</dbReference>
<evidence type="ECO:0000256" key="1">
    <source>
        <dbReference type="ARBA" id="ARBA00004613"/>
    </source>
</evidence>
<dbReference type="Pfam" id="PF00396">
    <property type="entry name" value="Granulin"/>
    <property type="match status" value="3"/>
</dbReference>
<comment type="similarity">
    <text evidence="2">Belongs to the granulin family.</text>
</comment>
<protein>
    <recommendedName>
        <fullName evidence="6">Granulins domain-containing protein</fullName>
    </recommendedName>
</protein>
<evidence type="ECO:0000313" key="8">
    <source>
        <dbReference type="Proteomes" id="UP001557470"/>
    </source>
</evidence>
<feature type="domain" description="Granulins" evidence="6">
    <location>
        <begin position="54"/>
        <end position="67"/>
    </location>
</feature>